<dbReference type="InterPro" id="IPR003439">
    <property type="entry name" value="ABC_transporter-like_ATP-bd"/>
</dbReference>
<dbReference type="PANTHER" id="PTHR43394">
    <property type="entry name" value="ATP-DEPENDENT PERMEASE MDL1, MITOCHONDRIAL"/>
    <property type="match status" value="1"/>
</dbReference>
<dbReference type="Pfam" id="PF00005">
    <property type="entry name" value="ABC_tran"/>
    <property type="match status" value="1"/>
</dbReference>
<feature type="domain" description="ABC transmembrane type-1" evidence="11">
    <location>
        <begin position="46"/>
        <end position="333"/>
    </location>
</feature>
<feature type="domain" description="ABC transporter" evidence="10">
    <location>
        <begin position="367"/>
        <end position="606"/>
    </location>
</feature>
<evidence type="ECO:0000313" key="13">
    <source>
        <dbReference type="Proteomes" id="UP000477951"/>
    </source>
</evidence>
<dbReference type="InterPro" id="IPR011527">
    <property type="entry name" value="ABC1_TM_dom"/>
</dbReference>
<dbReference type="RefSeq" id="WP_156616015.1">
    <property type="nucleotide sequence ID" value="NZ_WPHR01000026.1"/>
</dbReference>
<evidence type="ECO:0000256" key="5">
    <source>
        <dbReference type="ARBA" id="ARBA00022741"/>
    </source>
</evidence>
<dbReference type="GO" id="GO:0005524">
    <property type="term" value="F:ATP binding"/>
    <property type="evidence" value="ECO:0007669"/>
    <property type="project" value="UniProtKB-KW"/>
</dbReference>
<dbReference type="Proteomes" id="UP000477951">
    <property type="component" value="Unassembled WGS sequence"/>
</dbReference>
<proteinExistence type="inferred from homology"/>
<evidence type="ECO:0000313" key="12">
    <source>
        <dbReference type="EMBL" id="MUZ75270.1"/>
    </source>
</evidence>
<dbReference type="InterPro" id="IPR036640">
    <property type="entry name" value="ABC1_TM_sf"/>
</dbReference>
<dbReference type="PROSITE" id="PS00211">
    <property type="entry name" value="ABC_TRANSPORTER_1"/>
    <property type="match status" value="1"/>
</dbReference>
<evidence type="ECO:0000259" key="11">
    <source>
        <dbReference type="PROSITE" id="PS50929"/>
    </source>
</evidence>
<feature type="transmembrane region" description="Helical" evidence="9">
    <location>
        <begin position="43"/>
        <end position="66"/>
    </location>
</feature>
<evidence type="ECO:0000259" key="10">
    <source>
        <dbReference type="PROSITE" id="PS50893"/>
    </source>
</evidence>
<keyword evidence="3" id="KW-0813">Transport</keyword>
<feature type="transmembrane region" description="Helical" evidence="9">
    <location>
        <begin position="162"/>
        <end position="182"/>
    </location>
</feature>
<evidence type="ECO:0000256" key="8">
    <source>
        <dbReference type="ARBA" id="ARBA00023136"/>
    </source>
</evidence>
<dbReference type="InterPro" id="IPR003593">
    <property type="entry name" value="AAA+_ATPase"/>
</dbReference>
<dbReference type="InterPro" id="IPR039421">
    <property type="entry name" value="Type_1_exporter"/>
</dbReference>
<evidence type="ECO:0000256" key="6">
    <source>
        <dbReference type="ARBA" id="ARBA00022840"/>
    </source>
</evidence>
<evidence type="ECO:0000256" key="7">
    <source>
        <dbReference type="ARBA" id="ARBA00022989"/>
    </source>
</evidence>
<reference evidence="12 13" key="1">
    <citation type="submission" date="2019-12" db="EMBL/GenBank/DDBJ databases">
        <title>Whole-genome sequencing of Allorhizobium vitis.</title>
        <authorList>
            <person name="Gan H.M."/>
            <person name="Szegedi E."/>
            <person name="Burr T."/>
            <person name="Savka M.A."/>
        </authorList>
    </citation>
    <scope>NUCLEOTIDE SEQUENCE [LARGE SCALE GENOMIC DNA]</scope>
    <source>
        <strain evidence="12 13">CG516</strain>
    </source>
</reference>
<keyword evidence="5" id="KW-0547">Nucleotide-binding</keyword>
<dbReference type="SUPFAM" id="SSF52540">
    <property type="entry name" value="P-loop containing nucleoside triphosphate hydrolases"/>
    <property type="match status" value="1"/>
</dbReference>
<gene>
    <name evidence="12" type="ORF">GOZ90_21505</name>
</gene>
<keyword evidence="4 9" id="KW-0812">Transmembrane</keyword>
<dbReference type="Pfam" id="PF00664">
    <property type="entry name" value="ABC_membrane"/>
    <property type="match status" value="1"/>
</dbReference>
<feature type="transmembrane region" description="Helical" evidence="9">
    <location>
        <begin position="271"/>
        <end position="297"/>
    </location>
</feature>
<dbReference type="Gene3D" id="3.40.50.300">
    <property type="entry name" value="P-loop containing nucleotide triphosphate hydrolases"/>
    <property type="match status" value="1"/>
</dbReference>
<dbReference type="InterPro" id="IPR017871">
    <property type="entry name" value="ABC_transporter-like_CS"/>
</dbReference>
<dbReference type="EMBL" id="WPHR01000026">
    <property type="protein sequence ID" value="MUZ75270.1"/>
    <property type="molecule type" value="Genomic_DNA"/>
</dbReference>
<evidence type="ECO:0000256" key="1">
    <source>
        <dbReference type="ARBA" id="ARBA00004651"/>
    </source>
</evidence>
<dbReference type="InterPro" id="IPR027417">
    <property type="entry name" value="P-loop_NTPase"/>
</dbReference>
<dbReference type="GO" id="GO:0016887">
    <property type="term" value="F:ATP hydrolysis activity"/>
    <property type="evidence" value="ECO:0007669"/>
    <property type="project" value="InterPro"/>
</dbReference>
<dbReference type="SMART" id="SM00382">
    <property type="entry name" value="AAA"/>
    <property type="match status" value="1"/>
</dbReference>
<feature type="transmembrane region" description="Helical" evidence="9">
    <location>
        <begin position="86"/>
        <end position="106"/>
    </location>
</feature>
<dbReference type="GO" id="GO:0005886">
    <property type="term" value="C:plasma membrane"/>
    <property type="evidence" value="ECO:0007669"/>
    <property type="project" value="UniProtKB-SubCell"/>
</dbReference>
<name>A0A6L6VHD0_AGRVI</name>
<keyword evidence="7 9" id="KW-1133">Transmembrane helix</keyword>
<comment type="similarity">
    <text evidence="2">Belongs to the ABC transporter superfamily.</text>
</comment>
<dbReference type="AlphaFoldDB" id="A0A6L6VHD0"/>
<evidence type="ECO:0000256" key="4">
    <source>
        <dbReference type="ARBA" id="ARBA00022692"/>
    </source>
</evidence>
<feature type="transmembrane region" description="Helical" evidence="9">
    <location>
        <begin position="188"/>
        <end position="209"/>
    </location>
</feature>
<dbReference type="SUPFAM" id="SSF90123">
    <property type="entry name" value="ABC transporter transmembrane region"/>
    <property type="match status" value="1"/>
</dbReference>
<dbReference type="PROSITE" id="PS50893">
    <property type="entry name" value="ABC_TRANSPORTER_2"/>
    <property type="match status" value="1"/>
</dbReference>
<comment type="subcellular location">
    <subcellularLocation>
        <location evidence="1">Cell membrane</location>
        <topology evidence="1">Multi-pass membrane protein</topology>
    </subcellularLocation>
</comment>
<protein>
    <submittedName>
        <fullName evidence="12">ATP-binding cassette domain-containing protein</fullName>
    </submittedName>
</protein>
<dbReference type="GO" id="GO:0015421">
    <property type="term" value="F:ABC-type oligopeptide transporter activity"/>
    <property type="evidence" value="ECO:0007669"/>
    <property type="project" value="TreeGrafter"/>
</dbReference>
<keyword evidence="8 9" id="KW-0472">Membrane</keyword>
<sequence length="629" mass="68439">MFEKFGLFRVFEGSLHPTASTLLPPTGTDVRKFYFHFISQARWAFFALLGASVVNVALEISVPWFIGQLIDAVTTTPPNLFFIEHWWLVFGMASAVFVGRPLAYLLQALISNSAITPNFTSLIRWQSHLKIARQSMAFFQADAAGAIAARVMETGNALRQTAVTSITAFWGILIFGATALVLVGSADLWLMLPIIIWFTAYGGLLTVIIPRVQRCARANAFARSEIMSRLVDTYSHILTIKLFGRQSFEDGAVKAAIESHTKSFHGQLRQITIFGALLQTLNGALLVSEGVIAIFLWTTGNITVGDIAMTLPLTLQITSIATNLAGQISDVFENIGIVREGARTIGKPVSILDRTSAKPLQSQSGSIDFNNVTFSYQEGQKLFDHLCLKIRAGERVGIVGPSGAGKSTLVNLILRLYDLDDGQIMIDGQDISQVTQDSLHAAISIVPQDISLLNRTVYENIVVGSINSELENVVAAASEAQAHRFIERLIDGSGNTGYDSVVGERGSRLSGGQRQRIAIARATFKKAPILILDEATSALDSETEDAIHHSLDRIMVGKTVVVIAHRLSTIAKMDRLVVLEGGRIVEMGSHNALLKNNGLYARLWAHQSGGFLGDVDKETMEHPSHSASP</sequence>
<organism evidence="12 13">
    <name type="scientific">Agrobacterium vitis</name>
    <name type="common">Rhizobium vitis</name>
    <dbReference type="NCBI Taxonomy" id="373"/>
    <lineage>
        <taxon>Bacteria</taxon>
        <taxon>Pseudomonadati</taxon>
        <taxon>Pseudomonadota</taxon>
        <taxon>Alphaproteobacteria</taxon>
        <taxon>Hyphomicrobiales</taxon>
        <taxon>Rhizobiaceae</taxon>
        <taxon>Rhizobium/Agrobacterium group</taxon>
        <taxon>Agrobacterium</taxon>
    </lineage>
</organism>
<evidence type="ECO:0000256" key="3">
    <source>
        <dbReference type="ARBA" id="ARBA00022448"/>
    </source>
</evidence>
<evidence type="ECO:0000256" key="9">
    <source>
        <dbReference type="SAM" id="Phobius"/>
    </source>
</evidence>
<dbReference type="Gene3D" id="1.20.1560.10">
    <property type="entry name" value="ABC transporter type 1, transmembrane domain"/>
    <property type="match status" value="1"/>
</dbReference>
<dbReference type="FunFam" id="3.40.50.300:FF:000287">
    <property type="entry name" value="Multidrug ABC transporter ATP-binding protein"/>
    <property type="match status" value="1"/>
</dbReference>
<dbReference type="PANTHER" id="PTHR43394:SF1">
    <property type="entry name" value="ATP-BINDING CASSETTE SUB-FAMILY B MEMBER 10, MITOCHONDRIAL"/>
    <property type="match status" value="1"/>
</dbReference>
<keyword evidence="6 12" id="KW-0067">ATP-binding</keyword>
<evidence type="ECO:0000256" key="2">
    <source>
        <dbReference type="ARBA" id="ARBA00005417"/>
    </source>
</evidence>
<comment type="caution">
    <text evidence="12">The sequence shown here is derived from an EMBL/GenBank/DDBJ whole genome shotgun (WGS) entry which is preliminary data.</text>
</comment>
<dbReference type="PROSITE" id="PS50929">
    <property type="entry name" value="ABC_TM1F"/>
    <property type="match status" value="1"/>
</dbReference>
<accession>A0A6L6VHD0</accession>